<evidence type="ECO:0000313" key="2">
    <source>
        <dbReference type="Proteomes" id="UP001152759"/>
    </source>
</evidence>
<sequence>MWYKSSKTVMKISIDPIFQQDGAPPHYALAVRAYLHNEFPGRWIGRRGPIEWPPRSPDLSPLDFFLWGHLISVIYQTTPANLAELRQRKLDECG</sequence>
<proteinExistence type="predicted"/>
<protein>
    <submittedName>
        <fullName evidence="1">Uncharacterized protein</fullName>
    </submittedName>
</protein>
<evidence type="ECO:0000313" key="1">
    <source>
        <dbReference type="EMBL" id="CAH0395505.1"/>
    </source>
</evidence>
<dbReference type="Gene3D" id="3.30.420.10">
    <property type="entry name" value="Ribonuclease H-like superfamily/Ribonuclease H"/>
    <property type="match status" value="1"/>
</dbReference>
<dbReference type="EMBL" id="OU963870">
    <property type="protein sequence ID" value="CAH0395505.1"/>
    <property type="molecule type" value="Genomic_DNA"/>
</dbReference>
<gene>
    <name evidence="1" type="ORF">BEMITA_LOCUS13686</name>
</gene>
<keyword evidence="2" id="KW-1185">Reference proteome</keyword>
<dbReference type="GO" id="GO:0003676">
    <property type="term" value="F:nucleic acid binding"/>
    <property type="evidence" value="ECO:0007669"/>
    <property type="project" value="InterPro"/>
</dbReference>
<dbReference type="AlphaFoldDB" id="A0A9P0ANN2"/>
<accession>A0A9P0ANN2</accession>
<dbReference type="PANTHER" id="PTHR47326">
    <property type="entry name" value="TRANSPOSABLE ELEMENT TC3 TRANSPOSASE-LIKE PROTEIN"/>
    <property type="match status" value="1"/>
</dbReference>
<dbReference type="PANTHER" id="PTHR47326:SF1">
    <property type="entry name" value="HTH PSQ-TYPE DOMAIN-CONTAINING PROTEIN"/>
    <property type="match status" value="1"/>
</dbReference>
<dbReference type="InterPro" id="IPR036397">
    <property type="entry name" value="RNaseH_sf"/>
</dbReference>
<name>A0A9P0ANN2_BEMTA</name>
<reference evidence="1" key="1">
    <citation type="submission" date="2021-12" db="EMBL/GenBank/DDBJ databases">
        <authorList>
            <person name="King R."/>
        </authorList>
    </citation>
    <scope>NUCLEOTIDE SEQUENCE</scope>
</reference>
<organism evidence="1 2">
    <name type="scientific">Bemisia tabaci</name>
    <name type="common">Sweetpotato whitefly</name>
    <name type="synonym">Aleurodes tabaci</name>
    <dbReference type="NCBI Taxonomy" id="7038"/>
    <lineage>
        <taxon>Eukaryota</taxon>
        <taxon>Metazoa</taxon>
        <taxon>Ecdysozoa</taxon>
        <taxon>Arthropoda</taxon>
        <taxon>Hexapoda</taxon>
        <taxon>Insecta</taxon>
        <taxon>Pterygota</taxon>
        <taxon>Neoptera</taxon>
        <taxon>Paraneoptera</taxon>
        <taxon>Hemiptera</taxon>
        <taxon>Sternorrhyncha</taxon>
        <taxon>Aleyrodoidea</taxon>
        <taxon>Aleyrodidae</taxon>
        <taxon>Aleyrodinae</taxon>
        <taxon>Bemisia</taxon>
    </lineage>
</organism>
<dbReference type="Proteomes" id="UP001152759">
    <property type="component" value="Chromosome 9"/>
</dbReference>